<evidence type="ECO:0000256" key="1">
    <source>
        <dbReference type="ARBA" id="ARBA00006611"/>
    </source>
</evidence>
<dbReference type="InterPro" id="IPR050921">
    <property type="entry name" value="T4SS_GSP_E_ATPase"/>
</dbReference>
<comment type="subcellular location">
    <subcellularLocation>
        <location evidence="2">Cell inner membrane</location>
        <topology evidence="2">Peripheral membrane protein</topology>
        <orientation evidence="2">Cytoplasmic side</orientation>
    </subcellularLocation>
</comment>
<sequence>MNQLLDPGFATRAELQPLEPFLNDAAITELAIVRPESVFVRQRGTWQEHPCPALTLSNLKGLVLSLAVYNGLDLTPIMVVRLPDGERGQVVQSPACPDGTFIINIRKHTRLVKTLEELEADGAFDNVRDSLELLDDQGLTPIDQRLLELKQQRKFTQFLHEAVQARYNIIVAGPTNSGKTTFARSLIERVPVNERLITIEDVHELLLPNHRNVVNLFYGKGQGRVSATACVEACMRLSPDRIFLAELRGSEAWEYMTALNTGHPGSVTTIHSNSSLETIDRVIALIKQSPTGGQLDLETIRMSLRNTINVVAFYKNFELQEVFFDPRNRRPGL</sequence>
<evidence type="ECO:0000256" key="2">
    <source>
        <dbReference type="RuleBase" id="RU366071"/>
    </source>
</evidence>
<dbReference type="RefSeq" id="WP_109088314.1">
    <property type="nucleotide sequence ID" value="NZ_QEXO01000001.1"/>
</dbReference>
<dbReference type="GO" id="GO:0044097">
    <property type="term" value="P:secretion by the type IV secretion system"/>
    <property type="evidence" value="ECO:0007669"/>
    <property type="project" value="InterPro"/>
</dbReference>
<dbReference type="GO" id="GO:0016887">
    <property type="term" value="F:ATP hydrolysis activity"/>
    <property type="evidence" value="ECO:0007669"/>
    <property type="project" value="InterPro"/>
</dbReference>
<dbReference type="Gene3D" id="3.40.50.300">
    <property type="entry name" value="P-loop containing nucleotide triphosphate hydrolases"/>
    <property type="match status" value="1"/>
</dbReference>
<dbReference type="Pfam" id="PF00437">
    <property type="entry name" value="T2SSE"/>
    <property type="match status" value="1"/>
</dbReference>
<comment type="similarity">
    <text evidence="1 2">Belongs to the GSP E family.</text>
</comment>
<dbReference type="SUPFAM" id="SSF52540">
    <property type="entry name" value="P-loop containing nucleoside triphosphate hydrolases"/>
    <property type="match status" value="1"/>
</dbReference>
<dbReference type="GO" id="GO:0043684">
    <property type="term" value="C:type IV secretion system complex"/>
    <property type="evidence" value="ECO:0007669"/>
    <property type="project" value="UniProtKB-UniRule"/>
</dbReference>
<evidence type="ECO:0000259" key="3">
    <source>
        <dbReference type="Pfam" id="PF00437"/>
    </source>
</evidence>
<reference evidence="4 5" key="1">
    <citation type="submission" date="2018-05" db="EMBL/GenBank/DDBJ databases">
        <title>Genome Sequence of an Efficient Indole-Degrading Bacterium, Alcaligenes sp.YBY.</title>
        <authorList>
            <person name="Yang B."/>
        </authorList>
    </citation>
    <scope>NUCLEOTIDE SEQUENCE [LARGE SCALE GENOMIC DNA]</scope>
    <source>
        <strain evidence="4 5">YBY</strain>
    </source>
</reference>
<dbReference type="AlphaFoldDB" id="A0A2U2BNM2"/>
<name>A0A2U2BNM2_ALCFA</name>
<dbReference type="InterPro" id="IPR014155">
    <property type="entry name" value="VirB11"/>
</dbReference>
<dbReference type="Proteomes" id="UP000245216">
    <property type="component" value="Unassembled WGS sequence"/>
</dbReference>
<comment type="function">
    <text evidence="2">Part of the Type IV secretion system.</text>
</comment>
<dbReference type="EMBL" id="QEXO01000001">
    <property type="protein sequence ID" value="PWE15614.1"/>
    <property type="molecule type" value="Genomic_DNA"/>
</dbReference>
<feature type="domain" description="Bacterial type II secretion system protein E" evidence="3">
    <location>
        <begin position="152"/>
        <end position="288"/>
    </location>
</feature>
<protein>
    <recommendedName>
        <fullName evidence="2">Type IV secretion system protein</fullName>
    </recommendedName>
</protein>
<dbReference type="GO" id="GO:0005524">
    <property type="term" value="F:ATP binding"/>
    <property type="evidence" value="ECO:0007669"/>
    <property type="project" value="UniProtKB-UniRule"/>
</dbReference>
<reference evidence="4 5" key="2">
    <citation type="submission" date="2018-05" db="EMBL/GenBank/DDBJ databases">
        <authorList>
            <person name="Lanie J.A."/>
            <person name="Ng W.-L."/>
            <person name="Kazmierczak K.M."/>
            <person name="Andrzejewski T.M."/>
            <person name="Davidsen T.M."/>
            <person name="Wayne K.J."/>
            <person name="Tettelin H."/>
            <person name="Glass J.I."/>
            <person name="Rusch D."/>
            <person name="Podicherti R."/>
            <person name="Tsui H.-C.T."/>
            <person name="Winkler M.E."/>
        </authorList>
    </citation>
    <scope>NUCLEOTIDE SEQUENCE [LARGE SCALE GENOMIC DNA]</scope>
    <source>
        <strain evidence="4 5">YBY</strain>
    </source>
</reference>
<keyword evidence="2" id="KW-0067">ATP-binding</keyword>
<accession>A0A2U2BNM2</accession>
<organism evidence="4 5">
    <name type="scientific">Alcaligenes faecalis</name>
    <dbReference type="NCBI Taxonomy" id="511"/>
    <lineage>
        <taxon>Bacteria</taxon>
        <taxon>Pseudomonadati</taxon>
        <taxon>Pseudomonadota</taxon>
        <taxon>Betaproteobacteria</taxon>
        <taxon>Burkholderiales</taxon>
        <taxon>Alcaligenaceae</taxon>
        <taxon>Alcaligenes</taxon>
    </lineage>
</organism>
<proteinExistence type="inferred from homology"/>
<keyword evidence="2" id="KW-0547">Nucleotide-binding</keyword>
<dbReference type="GO" id="GO:0005886">
    <property type="term" value="C:plasma membrane"/>
    <property type="evidence" value="ECO:0007669"/>
    <property type="project" value="UniProtKB-SubCell"/>
</dbReference>
<dbReference type="InterPro" id="IPR001482">
    <property type="entry name" value="T2SS/T4SS_dom"/>
</dbReference>
<keyword evidence="2" id="KW-0997">Cell inner membrane</keyword>
<comment type="caution">
    <text evidence="4">The sequence shown here is derived from an EMBL/GenBank/DDBJ whole genome shotgun (WGS) entry which is preliminary data.</text>
</comment>
<gene>
    <name evidence="4" type="primary">virB11</name>
    <name evidence="4" type="ORF">DF183_02460</name>
</gene>
<dbReference type="InterPro" id="IPR027417">
    <property type="entry name" value="P-loop_NTPase"/>
</dbReference>
<keyword evidence="2" id="KW-1003">Cell membrane</keyword>
<dbReference type="CDD" id="cd01130">
    <property type="entry name" value="VirB11-like_ATPase"/>
    <property type="match status" value="1"/>
</dbReference>
<dbReference type="PANTHER" id="PTHR30486">
    <property type="entry name" value="TWITCHING MOTILITY PROTEIN PILT"/>
    <property type="match status" value="1"/>
</dbReference>
<dbReference type="Gene3D" id="3.30.450.90">
    <property type="match status" value="1"/>
</dbReference>
<evidence type="ECO:0000313" key="4">
    <source>
        <dbReference type="EMBL" id="PWE15614.1"/>
    </source>
</evidence>
<dbReference type="PANTHER" id="PTHR30486:SF6">
    <property type="entry name" value="TYPE IV PILUS RETRACTATION ATPASE PILT"/>
    <property type="match status" value="1"/>
</dbReference>
<evidence type="ECO:0000313" key="5">
    <source>
        <dbReference type="Proteomes" id="UP000245216"/>
    </source>
</evidence>
<dbReference type="NCBIfam" id="TIGR02788">
    <property type="entry name" value="VirB11"/>
    <property type="match status" value="1"/>
</dbReference>
<keyword evidence="2" id="KW-0472">Membrane</keyword>